<feature type="transmembrane region" description="Helical" evidence="10">
    <location>
        <begin position="325"/>
        <end position="347"/>
    </location>
</feature>
<reference evidence="12" key="1">
    <citation type="submission" date="2021-03" db="EMBL/GenBank/DDBJ databases">
        <authorList>
            <person name="Tagirdzhanova G."/>
        </authorList>
    </citation>
    <scope>NUCLEOTIDE SEQUENCE</scope>
</reference>
<evidence type="ECO:0000256" key="2">
    <source>
        <dbReference type="ARBA" id="ARBA00006978"/>
    </source>
</evidence>
<keyword evidence="9 10" id="KW-0472">Membrane</keyword>
<comment type="function">
    <text evidence="10">Vacuolar effluxer which mediate the efflux of amino acids resulting from autophagic degradation. The release of autophagic amino acids allows the maintenance of protein synthesis and viability during nitrogen starvation.</text>
</comment>
<keyword evidence="13" id="KW-1185">Reference proteome</keyword>
<evidence type="ECO:0000256" key="3">
    <source>
        <dbReference type="ARBA" id="ARBA00022448"/>
    </source>
</evidence>
<keyword evidence="7 10" id="KW-1133">Transmembrane helix</keyword>
<dbReference type="InterPro" id="IPR036259">
    <property type="entry name" value="MFS_trans_sf"/>
</dbReference>
<evidence type="ECO:0000256" key="8">
    <source>
        <dbReference type="ARBA" id="ARBA00023006"/>
    </source>
</evidence>
<keyword evidence="4 10" id="KW-0926">Vacuole</keyword>
<dbReference type="InterPro" id="IPR024671">
    <property type="entry name" value="Atg22-like"/>
</dbReference>
<feature type="transmembrane region" description="Helical" evidence="10">
    <location>
        <begin position="387"/>
        <end position="411"/>
    </location>
</feature>
<keyword evidence="8 10" id="KW-0072">Autophagy</keyword>
<dbReference type="PANTHER" id="PTHR23519:SF1">
    <property type="entry name" value="AUTOPHAGY-RELATED PROTEIN 22"/>
    <property type="match status" value="1"/>
</dbReference>
<keyword evidence="6 10" id="KW-0029">Amino-acid transport</keyword>
<dbReference type="GO" id="GO:0005774">
    <property type="term" value="C:vacuolar membrane"/>
    <property type="evidence" value="ECO:0007669"/>
    <property type="project" value="UniProtKB-SubCell"/>
</dbReference>
<feature type="region of interest" description="Disordered" evidence="11">
    <location>
        <begin position="1"/>
        <end position="65"/>
    </location>
</feature>
<feature type="transmembrane region" description="Helical" evidence="10">
    <location>
        <begin position="456"/>
        <end position="475"/>
    </location>
</feature>
<feature type="transmembrane region" description="Helical" evidence="10">
    <location>
        <begin position="290"/>
        <end position="313"/>
    </location>
</feature>
<evidence type="ECO:0000256" key="6">
    <source>
        <dbReference type="ARBA" id="ARBA00022970"/>
    </source>
</evidence>
<gene>
    <name evidence="12" type="ORF">GOMPHAMPRED_006818</name>
</gene>
<feature type="transmembrane region" description="Helical" evidence="10">
    <location>
        <begin position="526"/>
        <end position="548"/>
    </location>
</feature>
<dbReference type="GO" id="GO:0032974">
    <property type="term" value="P:amino acid transmembrane export from vacuole"/>
    <property type="evidence" value="ECO:0007669"/>
    <property type="project" value="InterPro"/>
</dbReference>
<dbReference type="CDD" id="cd17483">
    <property type="entry name" value="MFS_Atg22_like"/>
    <property type="match status" value="1"/>
</dbReference>
<dbReference type="Proteomes" id="UP000664169">
    <property type="component" value="Unassembled WGS sequence"/>
</dbReference>
<sequence>MSPRGQQSTDSLRPPVQRNISKNTILSPTPSVDADDEGSISWPSTMDSSVGSVLDPSRYPGEDTRPTSKKELLGWYSYGWASEVFVICGIGSFMPITLETLARARGVLLSDHSTPCGNKKKVACVVQFSGGIEINTTSFAMYTFSLSVLIQALIIISMSGAADHGKYRKKLLLAFAFAGSGATMLFLPMNPDLLLMVALLAIIGNTCFGAANVLMNSFLPLLVRNHPSIRRLYHQDENREDEERQNPTSRDAVIDSAPLLTQEDVPPNRTSSAASKSSPELQLSTQISSYGLGIGYMSAVTLQILSILLLLAMMDPARETSLFSLKLILFLIGLWWGLFTIPGAIWLRPRPGPPLHAKHAGSWIAYLTHSWSLLFRTIMKVKQLRDICFFLGAWFLLSDALATVSATAILFAKSELGMEPAALGAISVIVTLFGILGAFAWSAVSRYFRLTPVQTLATCIALFELIPLYGLLGFVPFIRNAKVFGLQQDWEMYPIGALYGLVLGGVGAYCRALYSELIPPGSEAAFYALYAITDKGSSIFGPAIVGAITDRFGGIRPSFFFLAVLVGLPFPLLTFVDVVRGRAEARKLAAREGTSGIADAEYIPVPSEDIVEDRDLR</sequence>
<dbReference type="Pfam" id="PF11700">
    <property type="entry name" value="ATG22"/>
    <property type="match status" value="1"/>
</dbReference>
<comment type="caution">
    <text evidence="12">The sequence shown here is derived from an EMBL/GenBank/DDBJ whole genome shotgun (WGS) entry which is preliminary data.</text>
</comment>
<feature type="compositionally biased region" description="Polar residues" evidence="11">
    <location>
        <begin position="1"/>
        <end position="11"/>
    </location>
</feature>
<dbReference type="GO" id="GO:0006914">
    <property type="term" value="P:autophagy"/>
    <property type="evidence" value="ECO:0007669"/>
    <property type="project" value="UniProtKB-KW"/>
</dbReference>
<keyword evidence="5 10" id="KW-0812">Transmembrane</keyword>
<dbReference type="AlphaFoldDB" id="A0A8H3IB01"/>
<dbReference type="SUPFAM" id="SSF103473">
    <property type="entry name" value="MFS general substrate transporter"/>
    <property type="match status" value="1"/>
</dbReference>
<evidence type="ECO:0000313" key="13">
    <source>
        <dbReference type="Proteomes" id="UP000664169"/>
    </source>
</evidence>
<feature type="compositionally biased region" description="Polar residues" evidence="11">
    <location>
        <begin position="18"/>
        <end position="30"/>
    </location>
</feature>
<feature type="transmembrane region" description="Helical" evidence="10">
    <location>
        <begin position="195"/>
        <end position="223"/>
    </location>
</feature>
<feature type="compositionally biased region" description="Basic and acidic residues" evidence="11">
    <location>
        <begin position="233"/>
        <end position="245"/>
    </location>
</feature>
<dbReference type="OrthoDB" id="192733at2759"/>
<evidence type="ECO:0000256" key="1">
    <source>
        <dbReference type="ARBA" id="ARBA00004128"/>
    </source>
</evidence>
<feature type="transmembrane region" description="Helical" evidence="10">
    <location>
        <begin position="423"/>
        <end position="444"/>
    </location>
</feature>
<evidence type="ECO:0000256" key="5">
    <source>
        <dbReference type="ARBA" id="ARBA00022692"/>
    </source>
</evidence>
<evidence type="ECO:0000313" key="12">
    <source>
        <dbReference type="EMBL" id="CAF9909605.1"/>
    </source>
</evidence>
<comment type="similarity">
    <text evidence="2 10">Belongs to the ATG22 family.</text>
</comment>
<comment type="subcellular location">
    <subcellularLocation>
        <location evidence="1 10">Vacuole membrane</location>
        <topology evidence="1 10">Multi-pass membrane protein</topology>
    </subcellularLocation>
</comment>
<feature type="compositionally biased region" description="Polar residues" evidence="11">
    <location>
        <begin position="41"/>
        <end position="51"/>
    </location>
</feature>
<feature type="transmembrane region" description="Helical" evidence="10">
    <location>
        <begin position="171"/>
        <end position="189"/>
    </location>
</feature>
<dbReference type="Gene3D" id="1.20.1250.20">
    <property type="entry name" value="MFS general substrate transporter like domains"/>
    <property type="match status" value="1"/>
</dbReference>
<feature type="region of interest" description="Disordered" evidence="11">
    <location>
        <begin position="233"/>
        <end position="253"/>
    </location>
</feature>
<feature type="transmembrane region" description="Helical" evidence="10">
    <location>
        <begin position="75"/>
        <end position="98"/>
    </location>
</feature>
<evidence type="ECO:0000256" key="4">
    <source>
        <dbReference type="ARBA" id="ARBA00022554"/>
    </source>
</evidence>
<name>A0A8H3IB01_9LECA</name>
<feature type="transmembrane region" description="Helical" evidence="10">
    <location>
        <begin position="560"/>
        <end position="579"/>
    </location>
</feature>
<proteinExistence type="inferred from homology"/>
<dbReference type="PANTHER" id="PTHR23519">
    <property type="entry name" value="AUTOPHAGY-RELATED PROTEIN 22"/>
    <property type="match status" value="1"/>
</dbReference>
<evidence type="ECO:0000256" key="11">
    <source>
        <dbReference type="SAM" id="MobiDB-lite"/>
    </source>
</evidence>
<evidence type="ECO:0000256" key="9">
    <source>
        <dbReference type="ARBA" id="ARBA00023136"/>
    </source>
</evidence>
<evidence type="ECO:0000256" key="10">
    <source>
        <dbReference type="RuleBase" id="RU363073"/>
    </source>
</evidence>
<feature type="transmembrane region" description="Helical" evidence="10">
    <location>
        <begin position="495"/>
        <end position="514"/>
    </location>
</feature>
<dbReference type="EMBL" id="CAJPDQ010000005">
    <property type="protein sequence ID" value="CAF9909605.1"/>
    <property type="molecule type" value="Genomic_DNA"/>
</dbReference>
<organism evidence="12 13">
    <name type="scientific">Gomphillus americanus</name>
    <dbReference type="NCBI Taxonomy" id="1940652"/>
    <lineage>
        <taxon>Eukaryota</taxon>
        <taxon>Fungi</taxon>
        <taxon>Dikarya</taxon>
        <taxon>Ascomycota</taxon>
        <taxon>Pezizomycotina</taxon>
        <taxon>Lecanoromycetes</taxon>
        <taxon>OSLEUM clade</taxon>
        <taxon>Ostropomycetidae</taxon>
        <taxon>Ostropales</taxon>
        <taxon>Graphidaceae</taxon>
        <taxon>Gomphilloideae</taxon>
        <taxon>Gomphillus</taxon>
    </lineage>
</organism>
<evidence type="ECO:0000256" key="7">
    <source>
        <dbReference type="ARBA" id="ARBA00022989"/>
    </source>
</evidence>
<keyword evidence="3 10" id="KW-0813">Transport</keyword>
<dbReference type="InterPro" id="IPR044738">
    <property type="entry name" value="Atg22"/>
</dbReference>
<dbReference type="InterPro" id="IPR050495">
    <property type="entry name" value="ATG22/LtaA_families"/>
</dbReference>
<protein>
    <recommendedName>
        <fullName evidence="10">Autophagy-related protein</fullName>
    </recommendedName>
</protein>
<accession>A0A8H3IB01</accession>
<feature type="transmembrane region" description="Helical" evidence="10">
    <location>
        <begin position="139"/>
        <end position="159"/>
    </location>
</feature>